<evidence type="ECO:0000313" key="3">
    <source>
        <dbReference type="EMBL" id="CAD8122744.1"/>
    </source>
</evidence>
<dbReference type="AlphaFoldDB" id="A0A8S1R5W4"/>
<organism evidence="2 4">
    <name type="scientific">Paramecium sonneborni</name>
    <dbReference type="NCBI Taxonomy" id="65129"/>
    <lineage>
        <taxon>Eukaryota</taxon>
        <taxon>Sar</taxon>
        <taxon>Alveolata</taxon>
        <taxon>Ciliophora</taxon>
        <taxon>Intramacronucleata</taxon>
        <taxon>Oligohymenophorea</taxon>
        <taxon>Peniculida</taxon>
        <taxon>Parameciidae</taxon>
        <taxon>Paramecium</taxon>
    </lineage>
</organism>
<keyword evidence="4" id="KW-1185">Reference proteome</keyword>
<name>A0A8S1R5W4_9CILI</name>
<accession>A0A8S1R5W4</accession>
<proteinExistence type="predicted"/>
<comment type="caution">
    <text evidence="2">The sequence shown here is derived from an EMBL/GenBank/DDBJ whole genome shotgun (WGS) entry which is preliminary data.</text>
</comment>
<protein>
    <recommendedName>
        <fullName evidence="5">Transmembrane protein</fullName>
    </recommendedName>
</protein>
<feature type="transmembrane region" description="Helical" evidence="1">
    <location>
        <begin position="64"/>
        <end position="84"/>
    </location>
</feature>
<dbReference type="OrthoDB" id="302164at2759"/>
<dbReference type="EMBL" id="CAJJDN010000140">
    <property type="protein sequence ID" value="CAD8122744.1"/>
    <property type="molecule type" value="Genomic_DNA"/>
</dbReference>
<reference evidence="2" key="1">
    <citation type="submission" date="2021-01" db="EMBL/GenBank/DDBJ databases">
        <authorList>
            <consortium name="Genoscope - CEA"/>
            <person name="William W."/>
        </authorList>
    </citation>
    <scope>NUCLEOTIDE SEQUENCE</scope>
</reference>
<sequence length="203" mass="24165">MKQHHQVQQQGMEYQPINQKYFIHEKEKIRHDPFAESLEEYFSFFRKRTIYHFLLCISNKYKRVIVMFFIGLMIPSIILQAEYIEVDVNDGVGNFTMNDTWDPPISIYMFSKSDQLLLDIQLELNDKLIQEFTIQEQLIIHTQYIIKSEKPYTFSKLILNTSTAVRLMAQFDFVPASYLIITVVMLVISLLYSILTYARQRQL</sequence>
<keyword evidence="1" id="KW-1133">Transmembrane helix</keyword>
<evidence type="ECO:0000313" key="4">
    <source>
        <dbReference type="Proteomes" id="UP000692954"/>
    </source>
</evidence>
<feature type="transmembrane region" description="Helical" evidence="1">
    <location>
        <begin position="176"/>
        <end position="198"/>
    </location>
</feature>
<keyword evidence="1" id="KW-0472">Membrane</keyword>
<evidence type="ECO:0000256" key="1">
    <source>
        <dbReference type="SAM" id="Phobius"/>
    </source>
</evidence>
<evidence type="ECO:0000313" key="2">
    <source>
        <dbReference type="EMBL" id="CAD8122743.1"/>
    </source>
</evidence>
<keyword evidence="1" id="KW-0812">Transmembrane</keyword>
<evidence type="ECO:0008006" key="5">
    <source>
        <dbReference type="Google" id="ProtNLM"/>
    </source>
</evidence>
<gene>
    <name evidence="2" type="ORF">PSON_ATCC_30995.1.T1400082</name>
    <name evidence="3" type="ORF">PSON_ATCC_30995.1.T1400083</name>
</gene>
<dbReference type="EMBL" id="CAJJDN010000140">
    <property type="protein sequence ID" value="CAD8122743.1"/>
    <property type="molecule type" value="Genomic_DNA"/>
</dbReference>
<dbReference type="Proteomes" id="UP000692954">
    <property type="component" value="Unassembled WGS sequence"/>
</dbReference>